<dbReference type="SUPFAM" id="SSF54523">
    <property type="entry name" value="Pili subunits"/>
    <property type="match status" value="1"/>
</dbReference>
<evidence type="ECO:0000256" key="2">
    <source>
        <dbReference type="ARBA" id="ARBA00007246"/>
    </source>
</evidence>
<evidence type="ECO:0000256" key="4">
    <source>
        <dbReference type="ARBA" id="ARBA00022475"/>
    </source>
</evidence>
<feature type="domain" description="T2SS protein K first SAM-like" evidence="12">
    <location>
        <begin position="121"/>
        <end position="236"/>
    </location>
</feature>
<dbReference type="RefSeq" id="WP_254099604.1">
    <property type="nucleotide sequence ID" value="NZ_JANATA010000007.1"/>
</dbReference>
<evidence type="ECO:0000256" key="10">
    <source>
        <dbReference type="PIRNR" id="PIRNR002786"/>
    </source>
</evidence>
<gene>
    <name evidence="13" type="primary">gspK</name>
    <name evidence="13" type="ORF">NLF92_05360</name>
</gene>
<keyword evidence="3 10" id="KW-0813">Transport</keyword>
<dbReference type="NCBIfam" id="NF037980">
    <property type="entry name" value="T2SS_GspK"/>
    <property type="match status" value="1"/>
</dbReference>
<evidence type="ECO:0000256" key="6">
    <source>
        <dbReference type="ARBA" id="ARBA00022692"/>
    </source>
</evidence>
<dbReference type="Pfam" id="PF21687">
    <property type="entry name" value="T2SSK_1st"/>
    <property type="match status" value="1"/>
</dbReference>
<dbReference type="PANTHER" id="PTHR38831">
    <property type="entry name" value="TYPE II SECRETION SYSTEM PROTEIN K"/>
    <property type="match status" value="1"/>
</dbReference>
<evidence type="ECO:0000256" key="8">
    <source>
        <dbReference type="ARBA" id="ARBA00022989"/>
    </source>
</evidence>
<evidence type="ECO:0000259" key="11">
    <source>
        <dbReference type="Pfam" id="PF03934"/>
    </source>
</evidence>
<dbReference type="Proteomes" id="UP001165413">
    <property type="component" value="Unassembled WGS sequence"/>
</dbReference>
<keyword evidence="14" id="KW-1185">Reference proteome</keyword>
<dbReference type="InterPro" id="IPR049031">
    <property type="entry name" value="T2SSK_SAM-like_1st"/>
</dbReference>
<dbReference type="SUPFAM" id="SSF158544">
    <property type="entry name" value="GspK insert domain-like"/>
    <property type="match status" value="2"/>
</dbReference>
<keyword evidence="4 10" id="KW-1003">Cell membrane</keyword>
<name>A0AA41X4B8_9ALTE</name>
<dbReference type="InterPro" id="IPR038072">
    <property type="entry name" value="GspK_central_sf"/>
</dbReference>
<comment type="similarity">
    <text evidence="2 10">Belongs to the GSP K family.</text>
</comment>
<evidence type="ECO:0000256" key="7">
    <source>
        <dbReference type="ARBA" id="ARBA00022927"/>
    </source>
</evidence>
<dbReference type="InterPro" id="IPR049179">
    <property type="entry name" value="T2SSK_SAM-like_2nd"/>
</dbReference>
<comment type="subcellular location">
    <subcellularLocation>
        <location evidence="1 10">Cell inner membrane</location>
    </subcellularLocation>
</comment>
<dbReference type="PIRSF" id="PIRSF002786">
    <property type="entry name" value="XcpX"/>
    <property type="match status" value="1"/>
</dbReference>
<keyword evidence="8" id="KW-1133">Transmembrane helix</keyword>
<sequence>MRCSVNKSKRMFRRPATASATPFRQNGAALLIVLFIVALVSILATEMGTRLQLQVQRVQNIKDNNQAYWYGIGAEQYAKTAILDIYELDDGKVSLAQPWVEPLQFPVAGGMLDVELEDAQNCFNLNALAKPEPSTTSTGTAVTEPPMVQAFTRLIQNLNGDDAYSAETFRDAVLDFLDDDMQTRIYGAEDEYYRSLPNGYLAANTLLTDISELRLVKGVNLQWLDKLLEQTCLLPKNTRLQVNINTLTEDHAPLLSALTGLTVSDAQNIISNRPEEGYDAVVDFLAEPILDTVTLTTQQQAWFTNTTEYFTLRTTARFNNAQFKMTALLFVTKGQQADVIQRRFGS</sequence>
<evidence type="ECO:0000313" key="13">
    <source>
        <dbReference type="EMBL" id="MCP3428369.1"/>
    </source>
</evidence>
<dbReference type="InterPro" id="IPR045584">
    <property type="entry name" value="Pilin-like"/>
</dbReference>
<keyword evidence="6" id="KW-0812">Transmembrane</keyword>
<evidence type="ECO:0000313" key="14">
    <source>
        <dbReference type="Proteomes" id="UP001165413"/>
    </source>
</evidence>
<proteinExistence type="inferred from homology"/>
<accession>A0AA41X4B8</accession>
<evidence type="ECO:0000256" key="9">
    <source>
        <dbReference type="ARBA" id="ARBA00023136"/>
    </source>
</evidence>
<feature type="domain" description="T2SS protein K second SAM-like" evidence="11">
    <location>
        <begin position="242"/>
        <end position="300"/>
    </location>
</feature>
<dbReference type="GO" id="GO:0009306">
    <property type="term" value="P:protein secretion"/>
    <property type="evidence" value="ECO:0007669"/>
    <property type="project" value="InterPro"/>
</dbReference>
<keyword evidence="7" id="KW-0653">Protein transport</keyword>
<dbReference type="PANTHER" id="PTHR38831:SF1">
    <property type="entry name" value="TYPE II SECRETION SYSTEM PROTEIN K-RELATED"/>
    <property type="match status" value="1"/>
</dbReference>
<evidence type="ECO:0000256" key="5">
    <source>
        <dbReference type="ARBA" id="ARBA00022519"/>
    </source>
</evidence>
<protein>
    <recommendedName>
        <fullName evidence="10">Type II secretion system protein K</fullName>
    </recommendedName>
</protein>
<comment type="caution">
    <text evidence="13">The sequence shown here is derived from an EMBL/GenBank/DDBJ whole genome shotgun (WGS) entry which is preliminary data.</text>
</comment>
<dbReference type="EMBL" id="JANATA010000007">
    <property type="protein sequence ID" value="MCP3428369.1"/>
    <property type="molecule type" value="Genomic_DNA"/>
</dbReference>
<evidence type="ECO:0000256" key="1">
    <source>
        <dbReference type="ARBA" id="ARBA00004533"/>
    </source>
</evidence>
<keyword evidence="5 10" id="KW-0997">Cell inner membrane</keyword>
<dbReference type="Pfam" id="PF03934">
    <property type="entry name" value="T2SSK"/>
    <property type="match status" value="1"/>
</dbReference>
<dbReference type="Gene3D" id="1.10.40.60">
    <property type="entry name" value="EpsJ-like"/>
    <property type="match status" value="2"/>
</dbReference>
<organism evidence="13 14">
    <name type="scientific">Opacimonas viscosa</name>
    <dbReference type="NCBI Taxonomy" id="2961944"/>
    <lineage>
        <taxon>Bacteria</taxon>
        <taxon>Pseudomonadati</taxon>
        <taxon>Pseudomonadota</taxon>
        <taxon>Gammaproteobacteria</taxon>
        <taxon>Alteromonadales</taxon>
        <taxon>Alteromonadaceae</taxon>
        <taxon>Opacimonas</taxon>
    </lineage>
</organism>
<evidence type="ECO:0000256" key="3">
    <source>
        <dbReference type="ARBA" id="ARBA00022448"/>
    </source>
</evidence>
<dbReference type="InterPro" id="IPR005628">
    <property type="entry name" value="GspK"/>
</dbReference>
<dbReference type="AlphaFoldDB" id="A0AA41X4B8"/>
<reference evidence="13" key="1">
    <citation type="submission" date="2022-07" db="EMBL/GenBank/DDBJ databases">
        <title>Characterization of the Novel Bacterium Alteromonas immobilis LMIT006 and Alteromonas gregis LMIT007.</title>
        <authorList>
            <person name="Lin X."/>
        </authorList>
    </citation>
    <scope>NUCLEOTIDE SEQUENCE</scope>
    <source>
        <strain evidence="13">LMIT007</strain>
    </source>
</reference>
<dbReference type="GO" id="GO:0005886">
    <property type="term" value="C:plasma membrane"/>
    <property type="evidence" value="ECO:0007669"/>
    <property type="project" value="UniProtKB-SubCell"/>
</dbReference>
<dbReference type="Gene3D" id="3.30.1300.30">
    <property type="entry name" value="GSPII I/J protein-like"/>
    <property type="match status" value="1"/>
</dbReference>
<keyword evidence="9 10" id="KW-0472">Membrane</keyword>
<evidence type="ECO:0000259" key="12">
    <source>
        <dbReference type="Pfam" id="PF21687"/>
    </source>
</evidence>